<dbReference type="InterPro" id="IPR003613">
    <property type="entry name" value="Ubox_domain"/>
</dbReference>
<dbReference type="Pfam" id="PF04564">
    <property type="entry name" value="U-box"/>
    <property type="match status" value="1"/>
</dbReference>
<reference evidence="4" key="1">
    <citation type="submission" date="2023-06" db="EMBL/GenBank/DDBJ databases">
        <title>Black Yeasts Isolated from many extreme environments.</title>
        <authorList>
            <person name="Coleine C."/>
            <person name="Stajich J.E."/>
            <person name="Selbmann L."/>
        </authorList>
    </citation>
    <scope>NUCLEOTIDE SEQUENCE</scope>
    <source>
        <strain evidence="4">CCFEE 5200</strain>
    </source>
</reference>
<gene>
    <name evidence="4" type="ORF">LTR91_010536</name>
</gene>
<evidence type="ECO:0000313" key="5">
    <source>
        <dbReference type="Proteomes" id="UP001175353"/>
    </source>
</evidence>
<evidence type="ECO:0000256" key="1">
    <source>
        <dbReference type="ARBA" id="ARBA00013194"/>
    </source>
</evidence>
<keyword evidence="2" id="KW-0697">Rotamase</keyword>
<dbReference type="GO" id="GO:0004842">
    <property type="term" value="F:ubiquitin-protein transferase activity"/>
    <property type="evidence" value="ECO:0007669"/>
    <property type="project" value="InterPro"/>
</dbReference>
<dbReference type="GO" id="GO:0003755">
    <property type="term" value="F:peptidyl-prolyl cis-trans isomerase activity"/>
    <property type="evidence" value="ECO:0007669"/>
    <property type="project" value="UniProtKB-KW"/>
</dbReference>
<dbReference type="AlphaFoldDB" id="A0AAN6QTH4"/>
<dbReference type="Proteomes" id="UP001175353">
    <property type="component" value="Unassembled WGS sequence"/>
</dbReference>
<evidence type="ECO:0000259" key="3">
    <source>
        <dbReference type="Pfam" id="PF04564"/>
    </source>
</evidence>
<dbReference type="SUPFAM" id="SSF57850">
    <property type="entry name" value="RING/U-box"/>
    <property type="match status" value="1"/>
</dbReference>
<name>A0AAN6QTH4_9PEZI</name>
<feature type="domain" description="U-box" evidence="3">
    <location>
        <begin position="254"/>
        <end position="303"/>
    </location>
</feature>
<evidence type="ECO:0000256" key="2">
    <source>
        <dbReference type="ARBA" id="ARBA00023110"/>
    </source>
</evidence>
<evidence type="ECO:0000313" key="4">
    <source>
        <dbReference type="EMBL" id="KAK0985800.1"/>
    </source>
</evidence>
<comment type="caution">
    <text evidence="4">The sequence shown here is derived from an EMBL/GenBank/DDBJ whole genome shotgun (WGS) entry which is preliminary data.</text>
</comment>
<dbReference type="EMBL" id="JAUJLE010000091">
    <property type="protein sequence ID" value="KAK0985800.1"/>
    <property type="molecule type" value="Genomic_DNA"/>
</dbReference>
<keyword evidence="2" id="KW-0413">Isomerase</keyword>
<dbReference type="Gene3D" id="3.30.40.10">
    <property type="entry name" value="Zinc/RING finger domain, C3HC4 (zinc finger)"/>
    <property type="match status" value="1"/>
</dbReference>
<keyword evidence="5" id="KW-1185">Reference proteome</keyword>
<sequence>MAERQTRTSPCPSRFGPGRLRTNVDIDQHPTLGCMKNIVGTFDFQRPGEPWQRVGTITAFIVDKRTPGVLDQNLRVRKQWIQELLAWKRTDPIVYPVEHAVSQALSVFYNASGARRPRYWPIDRELHTRRIVFVDSFVMAAHYRGGGTGSVAFGDFHRVLHMYRGGPNTNIGALKLLQADIIDLRHLAVGQTEGDYQKGLIRFYNRHRYTVCHRDWPDAPQGYTFTLMRRRRPLAMQLPTRADFLSTALVPTTVPADFECSIGLEHPTDPVKLPCGHVFDRQQITTHLLQPRSNRCPLDRSILFSLPAAEAPLIPDRTRQALVTRAIRAAGLAFDQPATYDSFGFTLTAAGMAHAVPSAQQYLLSLTDAPNEVPSGPALLRADYLAPRVVAMGNIIPALAAVNGRPYTAAQWATWRSMITQLPGVFARRNGQVMDAGVLLMVLCGYLNPLGSSAEVEAFFGDGETPLTIDMGCLLLFVGWSSVACWGERARRRRERRQARGAKGLAGRRCEVM</sequence>
<dbReference type="InterPro" id="IPR013083">
    <property type="entry name" value="Znf_RING/FYVE/PHD"/>
</dbReference>
<dbReference type="EC" id="5.2.1.8" evidence="1"/>
<organism evidence="4 5">
    <name type="scientific">Friedmanniomyces endolithicus</name>
    <dbReference type="NCBI Taxonomy" id="329885"/>
    <lineage>
        <taxon>Eukaryota</taxon>
        <taxon>Fungi</taxon>
        <taxon>Dikarya</taxon>
        <taxon>Ascomycota</taxon>
        <taxon>Pezizomycotina</taxon>
        <taxon>Dothideomycetes</taxon>
        <taxon>Dothideomycetidae</taxon>
        <taxon>Mycosphaerellales</taxon>
        <taxon>Teratosphaeriaceae</taxon>
        <taxon>Friedmanniomyces</taxon>
    </lineage>
</organism>
<accession>A0AAN6QTH4</accession>
<protein>
    <recommendedName>
        <fullName evidence="1">peptidylprolyl isomerase</fullName>
        <ecNumber evidence="1">5.2.1.8</ecNumber>
    </recommendedName>
</protein>
<proteinExistence type="predicted"/>
<dbReference type="GO" id="GO:0016567">
    <property type="term" value="P:protein ubiquitination"/>
    <property type="evidence" value="ECO:0007669"/>
    <property type="project" value="InterPro"/>
</dbReference>